<reference evidence="2" key="1">
    <citation type="submission" date="2022-07" db="EMBL/GenBank/DDBJ databases">
        <title>Genome analysis of Parmales, a sister group of diatoms, reveals the evolutionary specialization of diatoms from phago-mixotrophs to photoautotrophs.</title>
        <authorList>
            <person name="Ban H."/>
            <person name="Sato S."/>
            <person name="Yoshikawa S."/>
            <person name="Kazumasa Y."/>
            <person name="Nakamura Y."/>
            <person name="Ichinomiya M."/>
            <person name="Saitoh K."/>
            <person name="Sato N."/>
            <person name="Blanc-Mathieu R."/>
            <person name="Endo H."/>
            <person name="Kuwata A."/>
            <person name="Ogata H."/>
        </authorList>
    </citation>
    <scope>NUCLEOTIDE SEQUENCE</scope>
</reference>
<dbReference type="Gene3D" id="3.30.360.10">
    <property type="entry name" value="Dihydrodipicolinate Reductase, domain 2"/>
    <property type="match status" value="1"/>
</dbReference>
<dbReference type="OrthoDB" id="64915at2759"/>
<gene>
    <name evidence="2" type="ORF">TrRE_jg5781</name>
</gene>
<sequence>MVNVLMCGTGEYTTGFTAVGASKSDKGAGVVALTMFDLREKGIVERIAMVGVNGKKFPQIREHMARLIEKPYGLDITCETFPSDTTVDPLAYVAAASTFGPGDVAIIFTPDDTHFDIAKCCAERGMHVLVTKPIVKTLEDHIELSRLSKVHNSLIGVEVHKRYDPLYSDAKDRLQLLGPLQYMSAYMSQPKAQLATFAAWAGKSSDISYYLNSHHVDFTEWVFHGRARPVRVVAHSSVGVAQSLGVPTEDSITLTTTWENVPSGNVGTAVYTASWIAPPSDVHSQQRFFLQCGGGEVNIDQAHRGFTCSTDEKGFASVNPLFMKYTPKGGKFAGQGTYGYRSFSVFIEACVEVNEGRKKLEDFDEGEFPSVNTTMQGTAILEAGRKSLDNDNA</sequence>
<dbReference type="PANTHER" id="PTHR42840:SF6">
    <property type="entry name" value="BINDING ROSSMANN FOLD OXIDOREDUCTASE, PUTATIVE (AFU_ORTHOLOGUE AFUA_3G11930)-RELATED"/>
    <property type="match status" value="1"/>
</dbReference>
<dbReference type="GO" id="GO:0006740">
    <property type="term" value="P:NADPH regeneration"/>
    <property type="evidence" value="ECO:0007669"/>
    <property type="project" value="TreeGrafter"/>
</dbReference>
<dbReference type="EMBL" id="BRXZ01000783">
    <property type="protein sequence ID" value="GMH53815.1"/>
    <property type="molecule type" value="Genomic_DNA"/>
</dbReference>
<organism evidence="2 3">
    <name type="scientific">Triparma retinervis</name>
    <dbReference type="NCBI Taxonomy" id="2557542"/>
    <lineage>
        <taxon>Eukaryota</taxon>
        <taxon>Sar</taxon>
        <taxon>Stramenopiles</taxon>
        <taxon>Ochrophyta</taxon>
        <taxon>Bolidophyceae</taxon>
        <taxon>Parmales</taxon>
        <taxon>Triparmaceae</taxon>
        <taxon>Triparma</taxon>
    </lineage>
</organism>
<dbReference type="Pfam" id="PF01408">
    <property type="entry name" value="GFO_IDH_MocA"/>
    <property type="match status" value="1"/>
</dbReference>
<evidence type="ECO:0000313" key="3">
    <source>
        <dbReference type="Proteomes" id="UP001165082"/>
    </source>
</evidence>
<dbReference type="AlphaFoldDB" id="A0A9W6ZPT4"/>
<dbReference type="InterPro" id="IPR000683">
    <property type="entry name" value="Gfo/Idh/MocA-like_OxRdtase_N"/>
</dbReference>
<keyword evidence="3" id="KW-1185">Reference proteome</keyword>
<dbReference type="GO" id="GO:0000166">
    <property type="term" value="F:nucleotide binding"/>
    <property type="evidence" value="ECO:0007669"/>
    <property type="project" value="InterPro"/>
</dbReference>
<evidence type="ECO:0000259" key="1">
    <source>
        <dbReference type="Pfam" id="PF01408"/>
    </source>
</evidence>
<proteinExistence type="predicted"/>
<comment type="caution">
    <text evidence="2">The sequence shown here is derived from an EMBL/GenBank/DDBJ whole genome shotgun (WGS) entry which is preliminary data.</text>
</comment>
<evidence type="ECO:0000313" key="2">
    <source>
        <dbReference type="EMBL" id="GMH53815.1"/>
    </source>
</evidence>
<dbReference type="InterPro" id="IPR036291">
    <property type="entry name" value="NAD(P)-bd_dom_sf"/>
</dbReference>
<dbReference type="SUPFAM" id="SSF51735">
    <property type="entry name" value="NAD(P)-binding Rossmann-fold domains"/>
    <property type="match status" value="1"/>
</dbReference>
<name>A0A9W6ZPT4_9STRA</name>
<dbReference type="Proteomes" id="UP001165082">
    <property type="component" value="Unassembled WGS sequence"/>
</dbReference>
<dbReference type="Gene3D" id="3.40.50.720">
    <property type="entry name" value="NAD(P)-binding Rossmann-like Domain"/>
    <property type="match status" value="1"/>
</dbReference>
<protein>
    <recommendedName>
        <fullName evidence="1">Gfo/Idh/MocA-like oxidoreductase N-terminal domain-containing protein</fullName>
    </recommendedName>
</protein>
<feature type="domain" description="Gfo/Idh/MocA-like oxidoreductase N-terminal" evidence="1">
    <location>
        <begin position="102"/>
        <end position="157"/>
    </location>
</feature>
<feature type="non-terminal residue" evidence="2">
    <location>
        <position position="1"/>
    </location>
</feature>
<dbReference type="GO" id="GO:0005737">
    <property type="term" value="C:cytoplasm"/>
    <property type="evidence" value="ECO:0007669"/>
    <property type="project" value="TreeGrafter"/>
</dbReference>
<dbReference type="PANTHER" id="PTHR42840">
    <property type="entry name" value="NAD(P)-BINDING ROSSMANN-FOLD SUPERFAMILY PROTEIN-RELATED"/>
    <property type="match status" value="1"/>
</dbReference>
<accession>A0A9W6ZPT4</accession>
<dbReference type="GO" id="GO:0016491">
    <property type="term" value="F:oxidoreductase activity"/>
    <property type="evidence" value="ECO:0007669"/>
    <property type="project" value="TreeGrafter"/>
</dbReference>